<dbReference type="CDD" id="cd22343">
    <property type="entry name" value="PDDEXK_lambda_exonuclease-like"/>
    <property type="match status" value="1"/>
</dbReference>
<dbReference type="Proteomes" id="UP001347796">
    <property type="component" value="Unassembled WGS sequence"/>
</dbReference>
<dbReference type="InterPro" id="IPR013083">
    <property type="entry name" value="Znf_RING/FYVE/PHD"/>
</dbReference>
<dbReference type="SUPFAM" id="SSF57903">
    <property type="entry name" value="FYVE/PHD zinc finger"/>
    <property type="match status" value="1"/>
</dbReference>
<reference evidence="7 8" key="1">
    <citation type="submission" date="2024-01" db="EMBL/GenBank/DDBJ databases">
        <title>The genome of the rayed Mediterranean limpet Patella caerulea (Linnaeus, 1758).</title>
        <authorList>
            <person name="Anh-Thu Weber A."/>
            <person name="Halstead-Nussloch G."/>
        </authorList>
    </citation>
    <scope>NUCLEOTIDE SEQUENCE [LARGE SCALE GENOMIC DNA]</scope>
    <source>
        <strain evidence="7">AATW-2023a</strain>
        <tissue evidence="7">Whole specimen</tissue>
    </source>
</reference>
<dbReference type="InterPro" id="IPR001965">
    <property type="entry name" value="Znf_PHD"/>
</dbReference>
<evidence type="ECO:0000259" key="5">
    <source>
        <dbReference type="PROSITE" id="PS50016"/>
    </source>
</evidence>
<dbReference type="Gene3D" id="3.90.320.10">
    <property type="match status" value="1"/>
</dbReference>
<dbReference type="InterPro" id="IPR019787">
    <property type="entry name" value="Znf_PHD-finger"/>
</dbReference>
<evidence type="ECO:0000259" key="6">
    <source>
        <dbReference type="PROSITE" id="PS50966"/>
    </source>
</evidence>
<sequence>MSEYLKNLSNPDKNLYSQKLISVGITDPQANDPFLYQSSWLDDVSKWPMVDFGQLYVYLIDTPGIFTRESMKTYKSLEAYNQYESGWVQTCFTKIVGKNIIFKAKVNRSQAVTEKPHEAWVCVNNSDGSIITGHCTCMAGQGSVCSHVAAILFKVEACGRLGFNQQLSCTSVPCMWNQNYTKKVTGDTIHNINFKKPKAFSHGSSNSHNILPLKRSYSFKDPQPFLSKLKLSKSDAVIFTITEPKTAMKIQDSTFPPIMDQFYNFNFSTLSDEQLIIECENTMSFLTNNTTSSQIEELSKFTCKQRECKAWYTYRKGRLTASNFHEILHTSNETLKNKSLLKRIMQYSLVNEVKPEAIQWGIAHEKEAIDEYFKKMCNFHSNFTIEPTGFHISLKHPYLGASPDGLTNCDCCGTGIIEVKCPFSQRYSSPCQDPLSKTHKYFTQIQGQMYVLNLNHCDFIVWTPKGLHTERIFLDNVFCKNIFTVLKTYFSNIVLPELLTKKFFNSTNPSSSEDKMYCFCGQDETFDNMIGCDSKKCKTKWYHMKCVGLNSTPEGMWVCLKCRSFQKSKTMPEV</sequence>
<dbReference type="InterPro" id="IPR011604">
    <property type="entry name" value="PDDEXK-like_dom_sf"/>
</dbReference>
<dbReference type="AlphaFoldDB" id="A0AAN8IZZ8"/>
<protein>
    <submittedName>
        <fullName evidence="7">Uncharacterized protein</fullName>
    </submittedName>
</protein>
<dbReference type="InterPro" id="IPR011335">
    <property type="entry name" value="Restrct_endonuc-II-like"/>
</dbReference>
<dbReference type="PANTHER" id="PTHR47526">
    <property type="entry name" value="ATP-DEPENDENT DNA HELICASE"/>
    <property type="match status" value="1"/>
</dbReference>
<dbReference type="GO" id="GO:0008270">
    <property type="term" value="F:zinc ion binding"/>
    <property type="evidence" value="ECO:0007669"/>
    <property type="project" value="UniProtKB-KW"/>
</dbReference>
<keyword evidence="2 4" id="KW-0863">Zinc-finger</keyword>
<proteinExistence type="predicted"/>
<keyword evidence="3" id="KW-0862">Zinc</keyword>
<dbReference type="EMBL" id="JAZGQO010000015">
    <property type="protein sequence ID" value="KAK6168739.1"/>
    <property type="molecule type" value="Genomic_DNA"/>
</dbReference>
<dbReference type="SUPFAM" id="SSF52980">
    <property type="entry name" value="Restriction endonuclease-like"/>
    <property type="match status" value="1"/>
</dbReference>
<evidence type="ECO:0000256" key="1">
    <source>
        <dbReference type="ARBA" id="ARBA00022723"/>
    </source>
</evidence>
<dbReference type="PROSITE" id="PS50016">
    <property type="entry name" value="ZF_PHD_2"/>
    <property type="match status" value="1"/>
</dbReference>
<dbReference type="PANTHER" id="PTHR47526:SF3">
    <property type="entry name" value="PHD-TYPE DOMAIN-CONTAINING PROTEIN"/>
    <property type="match status" value="1"/>
</dbReference>
<comment type="caution">
    <text evidence="7">The sequence shown here is derived from an EMBL/GenBank/DDBJ whole genome shotgun (WGS) entry which is preliminary data.</text>
</comment>
<dbReference type="Gene3D" id="3.30.40.10">
    <property type="entry name" value="Zinc/RING finger domain, C3HC4 (zinc finger)"/>
    <property type="match status" value="1"/>
</dbReference>
<gene>
    <name evidence="7" type="ORF">SNE40_019924</name>
</gene>
<organism evidence="7 8">
    <name type="scientific">Patella caerulea</name>
    <name type="common">Rayed Mediterranean limpet</name>
    <dbReference type="NCBI Taxonomy" id="87958"/>
    <lineage>
        <taxon>Eukaryota</taxon>
        <taxon>Metazoa</taxon>
        <taxon>Spiralia</taxon>
        <taxon>Lophotrochozoa</taxon>
        <taxon>Mollusca</taxon>
        <taxon>Gastropoda</taxon>
        <taxon>Patellogastropoda</taxon>
        <taxon>Patelloidea</taxon>
        <taxon>Patellidae</taxon>
        <taxon>Patella</taxon>
    </lineage>
</organism>
<dbReference type="Pfam" id="PF09588">
    <property type="entry name" value="YqaJ"/>
    <property type="match status" value="1"/>
</dbReference>
<keyword evidence="1" id="KW-0479">Metal-binding</keyword>
<dbReference type="InterPro" id="IPR011011">
    <property type="entry name" value="Znf_FYVE_PHD"/>
</dbReference>
<evidence type="ECO:0000256" key="2">
    <source>
        <dbReference type="ARBA" id="ARBA00022771"/>
    </source>
</evidence>
<accession>A0AAN8IZZ8</accession>
<dbReference type="PROSITE" id="PS50966">
    <property type="entry name" value="ZF_SWIM"/>
    <property type="match status" value="1"/>
</dbReference>
<evidence type="ECO:0000313" key="7">
    <source>
        <dbReference type="EMBL" id="KAK6168739.1"/>
    </source>
</evidence>
<dbReference type="PROSITE" id="PS01359">
    <property type="entry name" value="ZF_PHD_1"/>
    <property type="match status" value="1"/>
</dbReference>
<dbReference type="InterPro" id="IPR019080">
    <property type="entry name" value="YqaJ_viral_recombinase"/>
</dbReference>
<keyword evidence="8" id="KW-1185">Reference proteome</keyword>
<feature type="domain" description="SWIM-type" evidence="6">
    <location>
        <begin position="119"/>
        <end position="156"/>
    </location>
</feature>
<dbReference type="InterPro" id="IPR007527">
    <property type="entry name" value="Znf_SWIM"/>
</dbReference>
<dbReference type="InterPro" id="IPR019786">
    <property type="entry name" value="Zinc_finger_PHD-type_CS"/>
</dbReference>
<dbReference type="SMART" id="SM00249">
    <property type="entry name" value="PHD"/>
    <property type="match status" value="1"/>
</dbReference>
<evidence type="ECO:0000256" key="3">
    <source>
        <dbReference type="ARBA" id="ARBA00022833"/>
    </source>
</evidence>
<feature type="domain" description="PHD-type" evidence="5">
    <location>
        <begin position="515"/>
        <end position="565"/>
    </location>
</feature>
<evidence type="ECO:0000256" key="4">
    <source>
        <dbReference type="PROSITE-ProRule" id="PRU00325"/>
    </source>
</evidence>
<name>A0AAN8IZZ8_PATCE</name>
<dbReference type="GO" id="GO:0006281">
    <property type="term" value="P:DNA repair"/>
    <property type="evidence" value="ECO:0007669"/>
    <property type="project" value="UniProtKB-ARBA"/>
</dbReference>
<evidence type="ECO:0000313" key="8">
    <source>
        <dbReference type="Proteomes" id="UP001347796"/>
    </source>
</evidence>